<keyword evidence="1" id="KW-0067">ATP-binding</keyword>
<comment type="pathway">
    <text evidence="1">Cofactor biosynthesis; thiamine diphosphate biosynthesis; thiamine diphosphate from thiamine phosphate: step 1/1.</text>
</comment>
<accession>A0A1Z3HFT2</accession>
<feature type="binding site" evidence="1">
    <location>
        <position position="49"/>
    </location>
    <ligand>
        <name>Mg(2+)</name>
        <dbReference type="ChEBI" id="CHEBI:18420"/>
        <label>2</label>
    </ligand>
</feature>
<dbReference type="NCBIfam" id="TIGR01379">
    <property type="entry name" value="thiL"/>
    <property type="match status" value="1"/>
</dbReference>
<gene>
    <name evidence="1" type="primary">thiL</name>
    <name evidence="4" type="ORF">XM38_000690</name>
</gene>
<evidence type="ECO:0000256" key="1">
    <source>
        <dbReference type="HAMAP-Rule" id="MF_02128"/>
    </source>
</evidence>
<keyword evidence="1" id="KW-0808">Transferase</keyword>
<dbReference type="InterPro" id="IPR036921">
    <property type="entry name" value="PurM-like_N_sf"/>
</dbReference>
<dbReference type="EC" id="2.7.4.16" evidence="1"/>
<dbReference type="Proteomes" id="UP000191901">
    <property type="component" value="Chromosome"/>
</dbReference>
<dbReference type="KEGG" id="hhg:XM38_000690"/>
<feature type="binding site" evidence="1">
    <location>
        <position position="49"/>
    </location>
    <ligand>
        <name>Mg(2+)</name>
        <dbReference type="ChEBI" id="CHEBI:18420"/>
        <label>1</label>
    </ligand>
</feature>
<organism evidence="4 5">
    <name type="scientific">Halomicronema hongdechloris C2206</name>
    <dbReference type="NCBI Taxonomy" id="1641165"/>
    <lineage>
        <taxon>Bacteria</taxon>
        <taxon>Bacillati</taxon>
        <taxon>Cyanobacteriota</taxon>
        <taxon>Cyanophyceae</taxon>
        <taxon>Nodosilineales</taxon>
        <taxon>Nodosilineaceae</taxon>
        <taxon>Halomicronema</taxon>
    </lineage>
</organism>
<dbReference type="EMBL" id="CP021983">
    <property type="protein sequence ID" value="ASC69143.1"/>
    <property type="molecule type" value="Genomic_DNA"/>
</dbReference>
<keyword evidence="1" id="KW-0479">Metal-binding</keyword>
<sequence>MGDACLTVSDLGELGLLDRLFRFCPGGWVGDDAAVLSMAADRQLVVTTDVLVDGVHFSDRTTAPTDVGWRAVAANLSDLAAMGAEPLGITVGLSLPPTTRVAWIEGVYAGIGQCLNAYGGQILGGDLCRSPTVTVAITALGQVQPGQALYRSRAEPGQVILATGVHGASRAGLALLLEEVAPAIGAEQQVTWIQAHCRPKPRFDAVAQLRQLLPDNCDSTPVAAMDSSDGLANAVLQICQASGVGAQLVRSHLPIPPGLIDWVGPERAVEWALYGGEDFELVLCLAPALATALLRQLEPGAAIIGTVTPSPDILLVDTAAAPGSPLSLQAGFQHF</sequence>
<feature type="domain" description="PurM-like C-terminal" evidence="3">
    <location>
        <begin position="155"/>
        <end position="312"/>
    </location>
</feature>
<dbReference type="PANTHER" id="PTHR30270">
    <property type="entry name" value="THIAMINE-MONOPHOSPHATE KINASE"/>
    <property type="match status" value="1"/>
</dbReference>
<dbReference type="OrthoDB" id="9802811at2"/>
<comment type="similarity">
    <text evidence="1">Belongs to the thiamine-monophosphate kinase family.</text>
</comment>
<dbReference type="Pfam" id="PF02769">
    <property type="entry name" value="AIRS_C"/>
    <property type="match status" value="1"/>
</dbReference>
<protein>
    <recommendedName>
        <fullName evidence="1">Thiamine-monophosphate kinase</fullName>
        <shortName evidence="1">TMP kinase</shortName>
        <shortName evidence="1">Thiamine-phosphate kinase</shortName>
        <ecNumber evidence="1">2.7.4.16</ecNumber>
    </recommendedName>
</protein>
<dbReference type="SUPFAM" id="SSF55326">
    <property type="entry name" value="PurM N-terminal domain-like"/>
    <property type="match status" value="1"/>
</dbReference>
<dbReference type="GO" id="GO:0005524">
    <property type="term" value="F:ATP binding"/>
    <property type="evidence" value="ECO:0007669"/>
    <property type="project" value="UniProtKB-UniRule"/>
</dbReference>
<dbReference type="UniPathway" id="UPA00060">
    <property type="reaction ID" value="UER00142"/>
</dbReference>
<feature type="binding site" evidence="1">
    <location>
        <position position="78"/>
    </location>
    <ligand>
        <name>Mg(2+)</name>
        <dbReference type="ChEBI" id="CHEBI:18420"/>
        <label>2</label>
    </ligand>
</feature>
<dbReference type="PIRSF" id="PIRSF005303">
    <property type="entry name" value="Thiam_monoph_kin"/>
    <property type="match status" value="1"/>
</dbReference>
<dbReference type="AlphaFoldDB" id="A0A1Z3HFT2"/>
<evidence type="ECO:0000259" key="3">
    <source>
        <dbReference type="Pfam" id="PF02769"/>
    </source>
</evidence>
<name>A0A1Z3HFT2_9CYAN</name>
<feature type="binding site" evidence="1">
    <location>
        <position position="32"/>
    </location>
    <ligand>
        <name>Mg(2+)</name>
        <dbReference type="ChEBI" id="CHEBI:18420"/>
        <label>4</label>
    </ligand>
</feature>
<feature type="binding site" evidence="1">
    <location>
        <begin position="125"/>
        <end position="126"/>
    </location>
    <ligand>
        <name>ATP</name>
        <dbReference type="ChEBI" id="CHEBI:30616"/>
    </ligand>
</feature>
<comment type="function">
    <text evidence="1">Catalyzes the ATP-dependent phosphorylation of thiamine-monophosphate (TMP) to form thiamine-pyrophosphate (TPP), the active form of vitamin B1.</text>
</comment>
<dbReference type="SUPFAM" id="SSF56042">
    <property type="entry name" value="PurM C-terminal domain-like"/>
    <property type="match status" value="1"/>
</dbReference>
<feature type="binding site" evidence="1">
    <location>
        <position position="78"/>
    </location>
    <ligand>
        <name>Mg(2+)</name>
        <dbReference type="ChEBI" id="CHEBI:18420"/>
        <label>4</label>
    </ligand>
</feature>
<feature type="binding site" evidence="1">
    <location>
        <position position="126"/>
    </location>
    <ligand>
        <name>Mg(2+)</name>
        <dbReference type="ChEBI" id="CHEBI:18420"/>
        <label>1</label>
    </ligand>
</feature>
<feature type="binding site" evidence="1">
    <location>
        <position position="47"/>
    </location>
    <ligand>
        <name>Mg(2+)</name>
        <dbReference type="ChEBI" id="CHEBI:18420"/>
        <label>4</label>
    </ligand>
</feature>
<feature type="domain" description="PurM-like N-terminal" evidence="2">
    <location>
        <begin position="30"/>
        <end position="143"/>
    </location>
</feature>
<keyword evidence="1" id="KW-0460">Magnesium</keyword>
<dbReference type="STRING" id="1641165.XM38_02805"/>
<evidence type="ECO:0000313" key="5">
    <source>
        <dbReference type="Proteomes" id="UP000191901"/>
    </source>
</evidence>
<feature type="binding site" evidence="1">
    <location>
        <position position="108"/>
    </location>
    <ligand>
        <name>ATP</name>
        <dbReference type="ChEBI" id="CHEBI:30616"/>
    </ligand>
</feature>
<feature type="binding site" evidence="1">
    <location>
        <position position="228"/>
    </location>
    <ligand>
        <name>ATP</name>
        <dbReference type="ChEBI" id="CHEBI:30616"/>
    </ligand>
</feature>
<dbReference type="Gene3D" id="3.30.1330.10">
    <property type="entry name" value="PurM-like, N-terminal domain"/>
    <property type="match status" value="1"/>
</dbReference>
<feature type="binding site" evidence="1">
    <location>
        <position position="78"/>
    </location>
    <ligand>
        <name>Mg(2+)</name>
        <dbReference type="ChEBI" id="CHEBI:18420"/>
        <label>3</label>
    </ligand>
</feature>
<dbReference type="GO" id="GO:0009229">
    <property type="term" value="P:thiamine diphosphate biosynthetic process"/>
    <property type="evidence" value="ECO:0007669"/>
    <property type="project" value="UniProtKB-UniRule"/>
</dbReference>
<dbReference type="GO" id="GO:0009030">
    <property type="term" value="F:thiamine-phosphate kinase activity"/>
    <property type="evidence" value="ECO:0007669"/>
    <property type="project" value="UniProtKB-UniRule"/>
</dbReference>
<keyword evidence="5" id="KW-1185">Reference proteome</keyword>
<feature type="binding site" evidence="1">
    <location>
        <position position="56"/>
    </location>
    <ligand>
        <name>substrate</name>
    </ligand>
</feature>
<comment type="miscellaneous">
    <text evidence="1">Reaction mechanism of ThiL seems to utilize a direct, inline transfer of the gamma-phosphate of ATP to TMP rather than a phosphorylated enzyme intermediate.</text>
</comment>
<feature type="binding site" evidence="1">
    <location>
        <position position="229"/>
    </location>
    <ligand>
        <name>Mg(2+)</name>
        <dbReference type="ChEBI" id="CHEBI:18420"/>
        <label>5</label>
    </ligand>
</feature>
<dbReference type="GO" id="GO:0000287">
    <property type="term" value="F:magnesium ion binding"/>
    <property type="evidence" value="ECO:0007669"/>
    <property type="project" value="UniProtKB-UniRule"/>
</dbReference>
<keyword evidence="1" id="KW-0418">Kinase</keyword>
<dbReference type="InterPro" id="IPR006283">
    <property type="entry name" value="ThiL-like"/>
</dbReference>
<feature type="binding site" evidence="1">
    <location>
        <position position="32"/>
    </location>
    <ligand>
        <name>Mg(2+)</name>
        <dbReference type="ChEBI" id="CHEBI:18420"/>
        <label>3</label>
    </ligand>
</feature>
<keyword evidence="1" id="KW-0784">Thiamine biosynthesis</keyword>
<dbReference type="GO" id="GO:0009228">
    <property type="term" value="P:thiamine biosynthetic process"/>
    <property type="evidence" value="ECO:0007669"/>
    <property type="project" value="UniProtKB-KW"/>
</dbReference>
<dbReference type="Pfam" id="PF00586">
    <property type="entry name" value="AIRS"/>
    <property type="match status" value="1"/>
</dbReference>
<feature type="binding site" evidence="1">
    <location>
        <position position="332"/>
    </location>
    <ligand>
        <name>substrate</name>
    </ligand>
</feature>
<feature type="binding site" evidence="1">
    <location>
        <position position="277"/>
    </location>
    <ligand>
        <name>substrate</name>
    </ligand>
</feature>
<dbReference type="HAMAP" id="MF_02128">
    <property type="entry name" value="TMP_kinase"/>
    <property type="match status" value="1"/>
</dbReference>
<dbReference type="PANTHER" id="PTHR30270:SF0">
    <property type="entry name" value="THIAMINE-MONOPHOSPHATE KINASE"/>
    <property type="match status" value="1"/>
</dbReference>
<evidence type="ECO:0000313" key="4">
    <source>
        <dbReference type="EMBL" id="ASC69143.1"/>
    </source>
</evidence>
<feature type="binding site" evidence="1">
    <location>
        <position position="226"/>
    </location>
    <ligand>
        <name>Mg(2+)</name>
        <dbReference type="ChEBI" id="CHEBI:18420"/>
        <label>3</label>
    </ligand>
</feature>
<dbReference type="CDD" id="cd02194">
    <property type="entry name" value="ThiL"/>
    <property type="match status" value="1"/>
</dbReference>
<evidence type="ECO:0000259" key="2">
    <source>
        <dbReference type="Pfam" id="PF00586"/>
    </source>
</evidence>
<dbReference type="RefSeq" id="WP_088428781.1">
    <property type="nucleotide sequence ID" value="NZ_CP021983.2"/>
</dbReference>
<feature type="binding site" evidence="1">
    <location>
        <position position="48"/>
    </location>
    <ligand>
        <name>Mg(2+)</name>
        <dbReference type="ChEBI" id="CHEBI:18420"/>
        <label>1</label>
    </ligand>
</feature>
<dbReference type="InterPro" id="IPR016188">
    <property type="entry name" value="PurM-like_N"/>
</dbReference>
<keyword evidence="1" id="KW-0547">Nucleotide-binding</keyword>
<proteinExistence type="inferred from homology"/>
<dbReference type="Gene3D" id="3.90.650.10">
    <property type="entry name" value="PurM-like C-terminal domain"/>
    <property type="match status" value="1"/>
</dbReference>
<comment type="catalytic activity">
    <reaction evidence="1">
        <text>thiamine phosphate + ATP = thiamine diphosphate + ADP</text>
        <dbReference type="Rhea" id="RHEA:15913"/>
        <dbReference type="ChEBI" id="CHEBI:30616"/>
        <dbReference type="ChEBI" id="CHEBI:37575"/>
        <dbReference type="ChEBI" id="CHEBI:58937"/>
        <dbReference type="ChEBI" id="CHEBI:456216"/>
        <dbReference type="EC" id="2.7.4.16"/>
    </reaction>
</comment>
<feature type="binding site" evidence="1">
    <location>
        <position position="151"/>
    </location>
    <ligand>
        <name>ATP</name>
        <dbReference type="ChEBI" id="CHEBI:30616"/>
    </ligand>
</feature>
<dbReference type="InterPro" id="IPR036676">
    <property type="entry name" value="PurM-like_C_sf"/>
</dbReference>
<reference evidence="4 5" key="1">
    <citation type="journal article" date="2016" name="Biochim. Biophys. Acta">
        <title>Characterization of red-shifted phycobilisomes isolated from the chlorophyll f-containing cyanobacterium Halomicronema hongdechloris.</title>
        <authorList>
            <person name="Li Y."/>
            <person name="Lin Y."/>
            <person name="Garvey C.J."/>
            <person name="Birch D."/>
            <person name="Corkery R.W."/>
            <person name="Loughlin P.C."/>
            <person name="Scheer H."/>
            <person name="Willows R.D."/>
            <person name="Chen M."/>
        </authorList>
    </citation>
    <scope>NUCLEOTIDE SEQUENCE [LARGE SCALE GENOMIC DNA]</scope>
    <source>
        <strain evidence="4 5">C2206</strain>
    </source>
</reference>
<dbReference type="InterPro" id="IPR010918">
    <property type="entry name" value="PurM-like_C_dom"/>
</dbReference>